<keyword evidence="2" id="KW-1185">Reference proteome</keyword>
<feature type="non-terminal residue" evidence="1">
    <location>
        <position position="60"/>
    </location>
</feature>
<reference evidence="1 2" key="1">
    <citation type="journal article" date="2018" name="Front. Plant Sci.">
        <title>Red Clover (Trifolium pratense) and Zigzag Clover (T. medium) - A Picture of Genomic Similarities and Differences.</title>
        <authorList>
            <person name="Dluhosova J."/>
            <person name="Istvanek J."/>
            <person name="Nedelnik J."/>
            <person name="Repkova J."/>
        </authorList>
    </citation>
    <scope>NUCLEOTIDE SEQUENCE [LARGE SCALE GENOMIC DNA]</scope>
    <source>
        <strain evidence="2">cv. 10/8</strain>
        <tissue evidence="1">Leaf</tissue>
    </source>
</reference>
<dbReference type="Proteomes" id="UP000265520">
    <property type="component" value="Unassembled WGS sequence"/>
</dbReference>
<protein>
    <submittedName>
        <fullName evidence="1">Uncharacterized protein</fullName>
    </submittedName>
</protein>
<sequence>MNPASFSFSTSSAIAIRLSSPTFLFLWETGFVLGDIESLCVITPSSIPGISEGFHANRSA</sequence>
<dbReference type="AlphaFoldDB" id="A0A392U7A3"/>
<evidence type="ECO:0000313" key="1">
    <source>
        <dbReference type="EMBL" id="MCI69391.1"/>
    </source>
</evidence>
<organism evidence="1 2">
    <name type="scientific">Trifolium medium</name>
    <dbReference type="NCBI Taxonomy" id="97028"/>
    <lineage>
        <taxon>Eukaryota</taxon>
        <taxon>Viridiplantae</taxon>
        <taxon>Streptophyta</taxon>
        <taxon>Embryophyta</taxon>
        <taxon>Tracheophyta</taxon>
        <taxon>Spermatophyta</taxon>
        <taxon>Magnoliopsida</taxon>
        <taxon>eudicotyledons</taxon>
        <taxon>Gunneridae</taxon>
        <taxon>Pentapetalae</taxon>
        <taxon>rosids</taxon>
        <taxon>fabids</taxon>
        <taxon>Fabales</taxon>
        <taxon>Fabaceae</taxon>
        <taxon>Papilionoideae</taxon>
        <taxon>50 kb inversion clade</taxon>
        <taxon>NPAAA clade</taxon>
        <taxon>Hologalegina</taxon>
        <taxon>IRL clade</taxon>
        <taxon>Trifolieae</taxon>
        <taxon>Trifolium</taxon>
    </lineage>
</organism>
<comment type="caution">
    <text evidence="1">The sequence shown here is derived from an EMBL/GenBank/DDBJ whole genome shotgun (WGS) entry which is preliminary data.</text>
</comment>
<name>A0A392U7A3_9FABA</name>
<accession>A0A392U7A3</accession>
<proteinExistence type="predicted"/>
<evidence type="ECO:0000313" key="2">
    <source>
        <dbReference type="Proteomes" id="UP000265520"/>
    </source>
</evidence>
<dbReference type="EMBL" id="LXQA010754961">
    <property type="protein sequence ID" value="MCI69391.1"/>
    <property type="molecule type" value="Genomic_DNA"/>
</dbReference>